<accession>A0A2S5DL78</accession>
<dbReference type="Proteomes" id="UP000237082">
    <property type="component" value="Unassembled WGS sequence"/>
</dbReference>
<dbReference type="AlphaFoldDB" id="A0A2S5DL78"/>
<dbReference type="GO" id="GO:0044780">
    <property type="term" value="P:bacterial-type flagellum assembly"/>
    <property type="evidence" value="ECO:0007669"/>
    <property type="project" value="InterPro"/>
</dbReference>
<evidence type="ECO:0000313" key="3">
    <source>
        <dbReference type="Proteomes" id="UP000237082"/>
    </source>
</evidence>
<dbReference type="PANTHER" id="PTHR36307:SF1">
    <property type="entry name" value="FLAGELLA BASAL BODY P-RING FORMATION PROTEIN FLGA"/>
    <property type="match status" value="1"/>
</dbReference>
<dbReference type="OrthoDB" id="8596408at2"/>
<dbReference type="Pfam" id="PF13144">
    <property type="entry name" value="ChapFlgA"/>
    <property type="match status" value="1"/>
</dbReference>
<dbReference type="InterPro" id="IPR039246">
    <property type="entry name" value="Flagellar_FlgA"/>
</dbReference>
<keyword evidence="3" id="KW-1185">Reference proteome</keyword>
<keyword evidence="2" id="KW-0966">Cell projection</keyword>
<dbReference type="Gene3D" id="2.30.30.760">
    <property type="match status" value="1"/>
</dbReference>
<dbReference type="PANTHER" id="PTHR36307">
    <property type="entry name" value="FLAGELLA BASAL BODY P-RING FORMATION PROTEIN FLGA"/>
    <property type="match status" value="1"/>
</dbReference>
<reference evidence="3" key="1">
    <citation type="submission" date="2018-02" db="EMBL/GenBank/DDBJ databases">
        <authorList>
            <person name="O'Hara-Hanley K."/>
            <person name="Soby S."/>
        </authorList>
    </citation>
    <scope>NUCLEOTIDE SEQUENCE [LARGE SCALE GENOMIC DNA]</scope>
    <source>
        <strain evidence="3">MWU14-2602</strain>
    </source>
</reference>
<organism evidence="2 3">
    <name type="scientific">Chromobacterium alticapitis</name>
    <dbReference type="NCBI Taxonomy" id="2073169"/>
    <lineage>
        <taxon>Bacteria</taxon>
        <taxon>Pseudomonadati</taxon>
        <taxon>Pseudomonadota</taxon>
        <taxon>Betaproteobacteria</taxon>
        <taxon>Neisseriales</taxon>
        <taxon>Chromobacteriaceae</taxon>
        <taxon>Chromobacterium</taxon>
    </lineage>
</organism>
<name>A0A2S5DL78_9NEIS</name>
<sequence length="308" mass="32657">MRLAGLWLAGWAVLAQAQTWVVKDVVRVDGSSASLAQMLESPAPAALVRALEARPLVTGMRAGESRVVARQQLQAAWHAAQPDWSLPESLRAPERVVVTRNGGAPAGPEMARMGEAALRERLAGACAQLDIRPEAMAKPPQLPAQGVRLAPRVPAAPALAGKMAVWLDAFEGGALYGSWPVWYAVRCLRPVYRAIREIDKGEPLSTANAAAEMADATIGRPLAAWRGAVAARRLAEGSVLQEADAAPAPLVRKGNQVMARLNSGPIRMEIRAEALSDGAEGQVVYARRGQGQPAFKARVVSDGVVEVL</sequence>
<evidence type="ECO:0000313" key="2">
    <source>
        <dbReference type="EMBL" id="POZ63761.1"/>
    </source>
</evidence>
<dbReference type="RefSeq" id="WP_103900965.1">
    <property type="nucleotide sequence ID" value="NZ_PQWB01000008.1"/>
</dbReference>
<dbReference type="EMBL" id="PQWB01000008">
    <property type="protein sequence ID" value="POZ63761.1"/>
    <property type="molecule type" value="Genomic_DNA"/>
</dbReference>
<comment type="caution">
    <text evidence="2">The sequence shown here is derived from an EMBL/GenBank/DDBJ whole genome shotgun (WGS) entry which is preliminary data.</text>
</comment>
<dbReference type="NCBIfam" id="TIGR03170">
    <property type="entry name" value="flgA_cterm"/>
    <property type="match status" value="1"/>
</dbReference>
<keyword evidence="2" id="KW-0282">Flagellum</keyword>
<dbReference type="InterPro" id="IPR017585">
    <property type="entry name" value="SAF_FlgA"/>
</dbReference>
<keyword evidence="2" id="KW-0969">Cilium</keyword>
<proteinExistence type="predicted"/>
<protein>
    <submittedName>
        <fullName evidence="2">Flagella basal body P-ring formation protein FlgA</fullName>
    </submittedName>
</protein>
<feature type="domain" description="Flagella basal body P-ring formation protein FlgA SAF" evidence="1">
    <location>
        <begin position="190"/>
        <end position="307"/>
    </location>
</feature>
<gene>
    <name evidence="2" type="primary">flgA</name>
    <name evidence="2" type="ORF">C2I19_01530</name>
</gene>
<evidence type="ECO:0000259" key="1">
    <source>
        <dbReference type="Pfam" id="PF13144"/>
    </source>
</evidence>